<keyword evidence="5" id="KW-1185">Reference proteome</keyword>
<reference evidence="4 5" key="1">
    <citation type="journal article" date="2021" name="Comput. Struct. Biotechnol. J.">
        <title>De novo genome assembly of the potent medicinal plant Rehmannia glutinosa using nanopore technology.</title>
        <authorList>
            <person name="Ma L."/>
            <person name="Dong C."/>
            <person name="Song C."/>
            <person name="Wang X."/>
            <person name="Zheng X."/>
            <person name="Niu Y."/>
            <person name="Chen S."/>
            <person name="Feng W."/>
        </authorList>
    </citation>
    <scope>NUCLEOTIDE SEQUENCE [LARGE SCALE GENOMIC DNA]</scope>
    <source>
        <strain evidence="4">DH-2019</strain>
    </source>
</reference>
<feature type="domain" description="Rab-GAP TBC" evidence="3">
    <location>
        <begin position="192"/>
        <end position="388"/>
    </location>
</feature>
<feature type="region of interest" description="Disordered" evidence="2">
    <location>
        <begin position="668"/>
        <end position="749"/>
    </location>
</feature>
<dbReference type="EMBL" id="JABTTQ020000012">
    <property type="protein sequence ID" value="KAK6144852.1"/>
    <property type="molecule type" value="Genomic_DNA"/>
</dbReference>
<comment type="caution">
    <text evidence="4">The sequence shown here is derived from an EMBL/GenBank/DDBJ whole genome shotgun (WGS) entry which is preliminary data.</text>
</comment>
<dbReference type="PANTHER" id="PTHR47219">
    <property type="entry name" value="RAB GTPASE-ACTIVATING PROTEIN 1-LIKE"/>
    <property type="match status" value="1"/>
</dbReference>
<organism evidence="4 5">
    <name type="scientific">Rehmannia glutinosa</name>
    <name type="common">Chinese foxglove</name>
    <dbReference type="NCBI Taxonomy" id="99300"/>
    <lineage>
        <taxon>Eukaryota</taxon>
        <taxon>Viridiplantae</taxon>
        <taxon>Streptophyta</taxon>
        <taxon>Embryophyta</taxon>
        <taxon>Tracheophyta</taxon>
        <taxon>Spermatophyta</taxon>
        <taxon>Magnoliopsida</taxon>
        <taxon>eudicotyledons</taxon>
        <taxon>Gunneridae</taxon>
        <taxon>Pentapetalae</taxon>
        <taxon>asterids</taxon>
        <taxon>lamiids</taxon>
        <taxon>Lamiales</taxon>
        <taxon>Orobanchaceae</taxon>
        <taxon>Rehmannieae</taxon>
        <taxon>Rehmannia</taxon>
    </lineage>
</organism>
<dbReference type="Proteomes" id="UP001318860">
    <property type="component" value="Unassembled WGS sequence"/>
</dbReference>
<name>A0ABR0WEX8_REHGL</name>
<evidence type="ECO:0000313" key="4">
    <source>
        <dbReference type="EMBL" id="KAK6144852.1"/>
    </source>
</evidence>
<dbReference type="InterPro" id="IPR050302">
    <property type="entry name" value="Rab_GAP_TBC_domain"/>
</dbReference>
<evidence type="ECO:0000256" key="2">
    <source>
        <dbReference type="SAM" id="MobiDB-lite"/>
    </source>
</evidence>
<gene>
    <name evidence="4" type="ORF">DH2020_021672</name>
</gene>
<sequence>MKAKGAAVVVNPAAVVSFDHKRDAYGFAVRPQHVQRYREYANIYKEEEVERSDRWKDFLERQSEWAQLPVNDSFETIKETKPKSLNEEKKEVPSATDGKVHRVQTWTEIRSSLRAIDDMMSSRVKEKASLTKSEEARPAKGASEEDSDEEFYDLDRSESDSIQEIPPGDSMPTHSESLPPWKEELEILVQGGVPMALRGEIWQAFVGVRARRVEKYYQNLLSSDTKIEIKNNIECMGVPEKWKGQIEKDLPRTFPGHPALDEDGRNALRRLLTAYARHNPSVGYCQAMNFFAGLLLLLMPEENAFWTLMGILDDYFDGYYSEEMIESQVDQLVLEELVREKFPKLVNHLDYLGVQVAWVTGPWFLTIFMNMLPWESVLRVWDVLLFEGNRVMLFRTALALMELYGPALVTTKDAGDAVTLLQSLAGSTFDSSQLVLTACMGYQNVHEKRLQELRNKHRPAVMAALEERSKGIRVWRDSQGLASNLYSFKQDSNSMIARTVSHLDASPANVDELYMSLNGEMEVDPAKDLQEQVVWLKVELCKLLEEKRSAELRAEELETALMEMVKQDNRRQLSARVEQLEREVSQLREALVDKHEQENAMLQILMRVEQEQRVTEDARIFAEQDAAAQRYAAQVLQEKYEEATTALAEMEKRAVMAESMLEATLQYQSGQHKALSSPRSIQQSNQDPSQDMPTRKISLLSRPFGLGWRDRNKGNSSSVEDQNDGKSPKEGQSLSLEQEETNGHKVEKI</sequence>
<feature type="coiled-coil region" evidence="1">
    <location>
        <begin position="547"/>
        <end position="660"/>
    </location>
</feature>
<feature type="region of interest" description="Disordered" evidence="2">
    <location>
        <begin position="78"/>
        <end position="99"/>
    </location>
</feature>
<evidence type="ECO:0000313" key="5">
    <source>
        <dbReference type="Proteomes" id="UP001318860"/>
    </source>
</evidence>
<proteinExistence type="predicted"/>
<dbReference type="InterPro" id="IPR035969">
    <property type="entry name" value="Rab-GAP_TBC_sf"/>
</dbReference>
<dbReference type="SMART" id="SM00164">
    <property type="entry name" value="TBC"/>
    <property type="match status" value="1"/>
</dbReference>
<dbReference type="Pfam" id="PF00566">
    <property type="entry name" value="RabGAP-TBC"/>
    <property type="match status" value="1"/>
</dbReference>
<feature type="compositionally biased region" description="Polar residues" evidence="2">
    <location>
        <begin position="677"/>
        <end position="692"/>
    </location>
</feature>
<evidence type="ECO:0000259" key="3">
    <source>
        <dbReference type="PROSITE" id="PS50086"/>
    </source>
</evidence>
<accession>A0ABR0WEX8</accession>
<feature type="compositionally biased region" description="Basic and acidic residues" evidence="2">
    <location>
        <begin position="126"/>
        <end position="138"/>
    </location>
</feature>
<dbReference type="Gene3D" id="1.10.8.270">
    <property type="entry name" value="putative rabgap domain of human tbc1 domain family member 14 like domains"/>
    <property type="match status" value="1"/>
</dbReference>
<keyword evidence="1" id="KW-0175">Coiled coil</keyword>
<evidence type="ECO:0000256" key="1">
    <source>
        <dbReference type="SAM" id="Coils"/>
    </source>
</evidence>
<dbReference type="PANTHER" id="PTHR47219:SF20">
    <property type="entry name" value="TBC1 DOMAIN FAMILY MEMBER 2B"/>
    <property type="match status" value="1"/>
</dbReference>
<feature type="region of interest" description="Disordered" evidence="2">
    <location>
        <begin position="126"/>
        <end position="178"/>
    </location>
</feature>
<dbReference type="InterPro" id="IPR000195">
    <property type="entry name" value="Rab-GAP-TBC_dom"/>
</dbReference>
<protein>
    <recommendedName>
        <fullName evidence="3">Rab-GAP TBC domain-containing protein</fullName>
    </recommendedName>
</protein>
<feature type="compositionally biased region" description="Basic and acidic residues" evidence="2">
    <location>
        <begin position="78"/>
        <end position="92"/>
    </location>
</feature>
<dbReference type="PROSITE" id="PS50086">
    <property type="entry name" value="TBC_RABGAP"/>
    <property type="match status" value="1"/>
</dbReference>
<dbReference type="SUPFAM" id="SSF47923">
    <property type="entry name" value="Ypt/Rab-GAP domain of gyp1p"/>
    <property type="match status" value="2"/>
</dbReference>
<dbReference type="Gene3D" id="1.10.472.80">
    <property type="entry name" value="Ypt/Rab-GAP domain of gyp1p, domain 3"/>
    <property type="match status" value="1"/>
</dbReference>